<protein>
    <submittedName>
        <fullName evidence="1">Uncharacterized protein</fullName>
    </submittedName>
</protein>
<reference evidence="1 2" key="1">
    <citation type="submission" date="2019-06" db="EMBL/GenBank/DDBJ databases">
        <title>Persicimonas caeni gen. nov., sp. nov., a predatory bacterium isolated from solar saltern.</title>
        <authorList>
            <person name="Wang S."/>
        </authorList>
    </citation>
    <scope>NUCLEOTIDE SEQUENCE [LARGE SCALE GENOMIC DNA]</scope>
    <source>
        <strain evidence="1 2">YN101</strain>
    </source>
</reference>
<dbReference type="Proteomes" id="UP000315995">
    <property type="component" value="Chromosome"/>
</dbReference>
<dbReference type="OrthoDB" id="5522328at2"/>
<accession>A0A5B8YCP9</accession>
<dbReference type="EMBL" id="CP041186">
    <property type="protein sequence ID" value="QDG54333.1"/>
    <property type="molecule type" value="Genomic_DNA"/>
</dbReference>
<evidence type="ECO:0000313" key="1">
    <source>
        <dbReference type="EMBL" id="QDG54333.1"/>
    </source>
</evidence>
<gene>
    <name evidence="1" type="ORF">FIV42_27380</name>
</gene>
<sequence>MDRDELVRLAGEKLASSIFRDAPTDVASLEARPIGEFTGNEVRLFIYRDVLDELAFAASYRHEPSFAVLIGAFAVDDVGPFLEVTGFSRFQHIATLDTLYNSLKPELDDIVDEVSMQRTPEDHIVGVFVGARGSGGKLSAEVARAHLSLFNVPYQVAVVSDPDASQLGVYARPPASRFYNSPFWVVEVKGEEGERAGEEE</sequence>
<proteinExistence type="predicted"/>
<organism evidence="1 2">
    <name type="scientific">Persicimonas caeni</name>
    <dbReference type="NCBI Taxonomy" id="2292766"/>
    <lineage>
        <taxon>Bacteria</taxon>
        <taxon>Deltaproteobacteria</taxon>
        <taxon>Bradymonadales</taxon>
        <taxon>Bradymonadaceae</taxon>
        <taxon>Persicimonas</taxon>
    </lineage>
</organism>
<dbReference type="AlphaFoldDB" id="A0A4Y6Q1B4"/>
<dbReference type="RefSeq" id="WP_141200777.1">
    <property type="nucleotide sequence ID" value="NZ_CP041186.1"/>
</dbReference>
<keyword evidence="2" id="KW-1185">Reference proteome</keyword>
<name>A0A4Y6Q1B4_PERCE</name>
<accession>A0A4Y6Q1B4</accession>
<evidence type="ECO:0000313" key="2">
    <source>
        <dbReference type="Proteomes" id="UP000315995"/>
    </source>
</evidence>